<dbReference type="EMBL" id="JAIWYP010000014">
    <property type="protein sequence ID" value="KAH3707168.1"/>
    <property type="molecule type" value="Genomic_DNA"/>
</dbReference>
<sequence>MSRRARALASQEFVSCPRICKLTGRLGQASSNSPTNISSCPTHSRLGTDLSKPISQSATTTSFLNSPSTCLTPLTFRRGALGCTQTADPKPVTLGYSLE</sequence>
<dbReference type="AlphaFoldDB" id="A0A9D3YTR3"/>
<reference evidence="1" key="1">
    <citation type="journal article" date="2019" name="bioRxiv">
        <title>The Genome of the Zebra Mussel, Dreissena polymorpha: A Resource for Invasive Species Research.</title>
        <authorList>
            <person name="McCartney M.A."/>
            <person name="Auch B."/>
            <person name="Kono T."/>
            <person name="Mallez S."/>
            <person name="Zhang Y."/>
            <person name="Obille A."/>
            <person name="Becker A."/>
            <person name="Abrahante J.E."/>
            <person name="Garbe J."/>
            <person name="Badalamenti J.P."/>
            <person name="Herman A."/>
            <person name="Mangelson H."/>
            <person name="Liachko I."/>
            <person name="Sullivan S."/>
            <person name="Sone E.D."/>
            <person name="Koren S."/>
            <person name="Silverstein K.A.T."/>
            <person name="Beckman K.B."/>
            <person name="Gohl D.M."/>
        </authorList>
    </citation>
    <scope>NUCLEOTIDE SEQUENCE</scope>
    <source>
        <strain evidence="1">Duluth1</strain>
        <tissue evidence="1">Whole animal</tissue>
    </source>
</reference>
<evidence type="ECO:0000313" key="2">
    <source>
        <dbReference type="Proteomes" id="UP000828390"/>
    </source>
</evidence>
<protein>
    <submittedName>
        <fullName evidence="1">Uncharacterized protein</fullName>
    </submittedName>
</protein>
<gene>
    <name evidence="1" type="ORF">DPMN_066565</name>
</gene>
<comment type="caution">
    <text evidence="1">The sequence shown here is derived from an EMBL/GenBank/DDBJ whole genome shotgun (WGS) entry which is preliminary data.</text>
</comment>
<dbReference type="Proteomes" id="UP000828390">
    <property type="component" value="Unassembled WGS sequence"/>
</dbReference>
<accession>A0A9D3YTR3</accession>
<reference evidence="1" key="2">
    <citation type="submission" date="2020-11" db="EMBL/GenBank/DDBJ databases">
        <authorList>
            <person name="McCartney M.A."/>
            <person name="Auch B."/>
            <person name="Kono T."/>
            <person name="Mallez S."/>
            <person name="Becker A."/>
            <person name="Gohl D.M."/>
            <person name="Silverstein K.A.T."/>
            <person name="Koren S."/>
            <person name="Bechman K.B."/>
            <person name="Herman A."/>
            <person name="Abrahante J.E."/>
            <person name="Garbe J."/>
        </authorList>
    </citation>
    <scope>NUCLEOTIDE SEQUENCE</scope>
    <source>
        <strain evidence="1">Duluth1</strain>
        <tissue evidence="1">Whole animal</tissue>
    </source>
</reference>
<organism evidence="1 2">
    <name type="scientific">Dreissena polymorpha</name>
    <name type="common">Zebra mussel</name>
    <name type="synonym">Mytilus polymorpha</name>
    <dbReference type="NCBI Taxonomy" id="45954"/>
    <lineage>
        <taxon>Eukaryota</taxon>
        <taxon>Metazoa</taxon>
        <taxon>Spiralia</taxon>
        <taxon>Lophotrochozoa</taxon>
        <taxon>Mollusca</taxon>
        <taxon>Bivalvia</taxon>
        <taxon>Autobranchia</taxon>
        <taxon>Heteroconchia</taxon>
        <taxon>Euheterodonta</taxon>
        <taxon>Imparidentia</taxon>
        <taxon>Neoheterodontei</taxon>
        <taxon>Myida</taxon>
        <taxon>Dreissenoidea</taxon>
        <taxon>Dreissenidae</taxon>
        <taxon>Dreissena</taxon>
    </lineage>
</organism>
<name>A0A9D3YTR3_DREPO</name>
<proteinExistence type="predicted"/>
<evidence type="ECO:0000313" key="1">
    <source>
        <dbReference type="EMBL" id="KAH3707168.1"/>
    </source>
</evidence>
<keyword evidence="2" id="KW-1185">Reference proteome</keyword>